<comment type="function">
    <text evidence="3">Required for maturation of urease via the functional incorporation of the urease nickel metallocenter.</text>
</comment>
<gene>
    <name evidence="3" type="primary">ureF</name>
    <name evidence="4" type="ORF">SAMN04488092_104227</name>
</gene>
<evidence type="ECO:0000256" key="3">
    <source>
        <dbReference type="HAMAP-Rule" id="MF_01385"/>
    </source>
</evidence>
<sequence>MRTTTLMITAMITDAPHLTLMQWLSPAYPVGAFSYSHGLEWAIAAQDVSDASSLRDWLKDILCHGAGRNDAILLAHAWRAPRSALTELDGLARAFASSAERLLETRQQGAAFCRTTAAIWGDELPELTYPVALGFAARSHNLPLSLTAAFYLHAFASNLVSAAIRLVPLGQTEGQAVLAALAPLCEEVAEQAQTLTTDDLGGACFLADVAAMKHETQYTRLFRT</sequence>
<evidence type="ECO:0000313" key="4">
    <source>
        <dbReference type="EMBL" id="SEQ15127.1"/>
    </source>
</evidence>
<dbReference type="PANTHER" id="PTHR33620:SF1">
    <property type="entry name" value="UREASE ACCESSORY PROTEIN F"/>
    <property type="match status" value="1"/>
</dbReference>
<organism evidence="4 5">
    <name type="scientific">Thalassovita taeanensis</name>
    <dbReference type="NCBI Taxonomy" id="657014"/>
    <lineage>
        <taxon>Bacteria</taxon>
        <taxon>Pseudomonadati</taxon>
        <taxon>Pseudomonadota</taxon>
        <taxon>Alphaproteobacteria</taxon>
        <taxon>Rhodobacterales</taxon>
        <taxon>Roseobacteraceae</taxon>
        <taxon>Thalassovita</taxon>
    </lineage>
</organism>
<evidence type="ECO:0000256" key="2">
    <source>
        <dbReference type="ARBA" id="ARBA00023186"/>
    </source>
</evidence>
<comment type="subcellular location">
    <subcellularLocation>
        <location evidence="3">Cytoplasm</location>
    </subcellularLocation>
</comment>
<dbReference type="GO" id="GO:0005737">
    <property type="term" value="C:cytoplasm"/>
    <property type="evidence" value="ECO:0007669"/>
    <property type="project" value="UniProtKB-SubCell"/>
</dbReference>
<keyword evidence="5" id="KW-1185">Reference proteome</keyword>
<accession>A0A1H9DP85</accession>
<protein>
    <recommendedName>
        <fullName evidence="3">Urease accessory protein UreF</fullName>
    </recommendedName>
</protein>
<dbReference type="HAMAP" id="MF_01385">
    <property type="entry name" value="UreF"/>
    <property type="match status" value="1"/>
</dbReference>
<dbReference type="Proteomes" id="UP000198634">
    <property type="component" value="Unassembled WGS sequence"/>
</dbReference>
<dbReference type="Pfam" id="PF01730">
    <property type="entry name" value="UreF"/>
    <property type="match status" value="1"/>
</dbReference>
<comment type="similarity">
    <text evidence="3">Belongs to the UreF family.</text>
</comment>
<keyword evidence="2 3" id="KW-0143">Chaperone</keyword>
<dbReference type="InterPro" id="IPR002639">
    <property type="entry name" value="UreF"/>
</dbReference>
<dbReference type="Gene3D" id="1.10.4190.10">
    <property type="entry name" value="Urease accessory protein UreF"/>
    <property type="match status" value="1"/>
</dbReference>
<reference evidence="4 5" key="1">
    <citation type="submission" date="2016-10" db="EMBL/GenBank/DDBJ databases">
        <authorList>
            <person name="de Groot N.N."/>
        </authorList>
    </citation>
    <scope>NUCLEOTIDE SEQUENCE [LARGE SCALE GENOMIC DNA]</scope>
    <source>
        <strain evidence="4 5">DSM 22007</strain>
    </source>
</reference>
<keyword evidence="1 3" id="KW-0996">Nickel insertion</keyword>
<dbReference type="STRING" id="657014.SAMN04488092_104227"/>
<dbReference type="AlphaFoldDB" id="A0A1H9DP85"/>
<dbReference type="GO" id="GO:0016151">
    <property type="term" value="F:nickel cation binding"/>
    <property type="evidence" value="ECO:0007669"/>
    <property type="project" value="UniProtKB-UniRule"/>
</dbReference>
<evidence type="ECO:0000313" key="5">
    <source>
        <dbReference type="Proteomes" id="UP000198634"/>
    </source>
</evidence>
<dbReference type="InterPro" id="IPR038277">
    <property type="entry name" value="UreF_sf"/>
</dbReference>
<dbReference type="RefSeq" id="WP_425443233.1">
    <property type="nucleotide sequence ID" value="NZ_FOEP01000004.1"/>
</dbReference>
<evidence type="ECO:0000256" key="1">
    <source>
        <dbReference type="ARBA" id="ARBA00022988"/>
    </source>
</evidence>
<proteinExistence type="inferred from homology"/>
<name>A0A1H9DP85_9RHOB</name>
<dbReference type="EMBL" id="FOEP01000004">
    <property type="protein sequence ID" value="SEQ15127.1"/>
    <property type="molecule type" value="Genomic_DNA"/>
</dbReference>
<keyword evidence="3" id="KW-0963">Cytoplasm</keyword>
<dbReference type="PANTHER" id="PTHR33620">
    <property type="entry name" value="UREASE ACCESSORY PROTEIN F"/>
    <property type="match status" value="1"/>
</dbReference>
<dbReference type="PIRSF" id="PIRSF009467">
    <property type="entry name" value="Ureas_acces_UreF"/>
    <property type="match status" value="1"/>
</dbReference>
<comment type="subunit">
    <text evidence="3">UreD, UreF and UreG form a complex that acts as a GTP-hydrolysis-dependent molecular chaperone, activating the urease apoprotein by helping to assemble the nickel containing metallocenter of UreC. The UreE protein probably delivers the nickel.</text>
</comment>